<evidence type="ECO:0000259" key="1">
    <source>
        <dbReference type="Pfam" id="PF16473"/>
    </source>
</evidence>
<dbReference type="EMBL" id="HQ632859">
    <property type="protein sequence ID" value="AGH31498.1"/>
    <property type="molecule type" value="Genomic_DNA"/>
</dbReference>
<gene>
    <name evidence="2" type="ORF">LOKG_00062</name>
</gene>
<keyword evidence="3" id="KW-1185">Reference proteome</keyword>
<dbReference type="GeneID" id="15011531"/>
<evidence type="ECO:0000313" key="2">
    <source>
        <dbReference type="EMBL" id="AGH31498.1"/>
    </source>
</evidence>
<reference evidence="2 3" key="1">
    <citation type="submission" date="2010-10" db="EMBL/GenBank/DDBJ databases">
        <title>The Genome Sequence of Loktanella phage pCB2051-A.</title>
        <authorList>
            <consortium name="The Broad Institute Genome Sequencing Platform"/>
            <person name="Henn M.R."/>
            <person name="Buchan A."/>
            <person name="Levin J."/>
            <person name="Malboeuf C."/>
            <person name="Casali M."/>
            <person name="Russ C."/>
            <person name="Lennon N."/>
            <person name="Chapman S.B."/>
            <person name="Erlich R."/>
            <person name="Young S.K."/>
            <person name="Yandava C."/>
            <person name="Zeng Q."/>
            <person name="Alvarado L."/>
            <person name="Anderson S."/>
            <person name="Berlin A."/>
            <person name="Chen Z."/>
            <person name="Freedman E."/>
            <person name="Gellesch M."/>
            <person name="Goldberg J."/>
            <person name="Green L."/>
            <person name="Griggs A."/>
            <person name="Gujja S."/>
            <person name="Heilman E.R."/>
            <person name="Heiman D."/>
            <person name="Hollinger A."/>
            <person name="Howarth C."/>
            <person name="Larson L."/>
            <person name="Mehta T."/>
            <person name="Pearson M."/>
            <person name="Roberts A."/>
            <person name="Ryan E."/>
            <person name="Saif S."/>
            <person name="Shea T."/>
            <person name="Shenoy N."/>
            <person name="Sisk P."/>
            <person name="Stolte C."/>
            <person name="Sykes S."/>
            <person name="White J."/>
            <person name="Haas B."/>
            <person name="Nusbaum C."/>
            <person name="Birren B."/>
        </authorList>
    </citation>
    <scope>NUCLEOTIDE SEQUENCE [LARGE SCALE GENOMIC DNA]</scope>
    <source>
        <strain evidence="3">pCB2051-A</strain>
    </source>
</reference>
<evidence type="ECO:0000313" key="3">
    <source>
        <dbReference type="Proteomes" id="UP000201389"/>
    </source>
</evidence>
<dbReference type="Pfam" id="PF16473">
    <property type="entry name" value="Rv2179c-like"/>
    <property type="match status" value="1"/>
</dbReference>
<sequence>MNDWMLDIETLSTKNDALIWSVGLTPFVPKPSLQFSGALSIGKPNNFMLSGRGQEGRRIDQNTINWTMKYGDAEGYAKWKASNAALIGLDHNFLTQRNHVVLYRHEQLLEAMAGIGINKKSTIWANGGDFDLSMMKDYFEDMGLDVPWSHGNKVCMRSLRWQCRQMSDHEFLPREDPTLKGHNAADDCVYQIRWTQNMLRAISGLAVLN</sequence>
<accession>M4QRN1</accession>
<organism evidence="2 3">
    <name type="scientific">Loktanella phage pCB2051-A</name>
    <dbReference type="NCBI Taxonomy" id="754044"/>
    <lineage>
        <taxon>Viruses</taxon>
        <taxon>Duplodnaviria</taxon>
        <taxon>Heunggongvirae</taxon>
        <taxon>Uroviricota</taxon>
        <taxon>Caudoviricetes</taxon>
        <taxon>Casjensviridae</taxon>
        <taxon>Broinstvirus</taxon>
        <taxon>Broinstvirus pCB2051A</taxon>
    </lineage>
</organism>
<dbReference type="InterPro" id="IPR033390">
    <property type="entry name" value="Rv2179c-like"/>
</dbReference>
<name>M4QRN1_9CAUD</name>
<dbReference type="Proteomes" id="UP000201389">
    <property type="component" value="Segment"/>
</dbReference>
<dbReference type="SUPFAM" id="SSF53098">
    <property type="entry name" value="Ribonuclease H-like"/>
    <property type="match status" value="1"/>
</dbReference>
<dbReference type="KEGG" id="vg:15011531"/>
<dbReference type="InterPro" id="IPR036397">
    <property type="entry name" value="RNaseH_sf"/>
</dbReference>
<feature type="domain" description="3'-5' exoribonuclease Rv2179c-like" evidence="1">
    <location>
        <begin position="2"/>
        <end position="198"/>
    </location>
</feature>
<dbReference type="RefSeq" id="YP_007674958.1">
    <property type="nucleotide sequence ID" value="NC_020853.1"/>
</dbReference>
<dbReference type="Gene3D" id="3.30.420.10">
    <property type="entry name" value="Ribonuclease H-like superfamily/Ribonuclease H"/>
    <property type="match status" value="1"/>
</dbReference>
<proteinExistence type="predicted"/>
<dbReference type="GO" id="GO:0003676">
    <property type="term" value="F:nucleic acid binding"/>
    <property type="evidence" value="ECO:0007669"/>
    <property type="project" value="InterPro"/>
</dbReference>
<protein>
    <recommendedName>
        <fullName evidence="1">3'-5' exoribonuclease Rv2179c-like domain-containing protein</fullName>
    </recommendedName>
</protein>
<dbReference type="OrthoDB" id="13707at10239"/>
<dbReference type="InterPro" id="IPR012337">
    <property type="entry name" value="RNaseH-like_sf"/>
</dbReference>